<evidence type="ECO:0000256" key="10">
    <source>
        <dbReference type="ARBA" id="ARBA00033987"/>
    </source>
</evidence>
<dbReference type="EC" id="2.4.2.-" evidence="11"/>
<dbReference type="InParanoid" id="E4XHH8"/>
<comment type="subcellular location">
    <subcellularLocation>
        <location evidence="1">Nucleus</location>
    </subcellularLocation>
</comment>
<dbReference type="GO" id="GO:0003950">
    <property type="term" value="F:NAD+ poly-ADP-ribosyltransferase activity"/>
    <property type="evidence" value="ECO:0007669"/>
    <property type="project" value="UniProtKB-UniRule"/>
</dbReference>
<dbReference type="InterPro" id="IPR050800">
    <property type="entry name" value="ARTD/PARP"/>
</dbReference>
<dbReference type="Gene3D" id="1.20.142.10">
    <property type="entry name" value="Poly(ADP-ribose) polymerase, regulatory domain"/>
    <property type="match status" value="1"/>
</dbReference>
<keyword evidence="3 11" id="KW-0808">Transferase</keyword>
<keyword evidence="6 11" id="KW-0520">NAD</keyword>
<dbReference type="PROSITE" id="PS51060">
    <property type="entry name" value="PARP_ALPHA_HD"/>
    <property type="match status" value="1"/>
</dbReference>
<evidence type="ECO:0000313" key="16">
    <source>
        <dbReference type="EMBL" id="CBY10126.1"/>
    </source>
</evidence>
<dbReference type="PANTHER" id="PTHR10459:SF60">
    <property type="entry name" value="POLY [ADP-RIBOSE] POLYMERASE 2"/>
    <property type="match status" value="1"/>
</dbReference>
<evidence type="ECO:0000256" key="1">
    <source>
        <dbReference type="ARBA" id="ARBA00004123"/>
    </source>
</evidence>
<evidence type="ECO:0000256" key="11">
    <source>
        <dbReference type="RuleBase" id="RU362114"/>
    </source>
</evidence>
<gene>
    <name evidence="16" type="ORF">GSOID_T00010956001</name>
</gene>
<dbReference type="InterPro" id="IPR004102">
    <property type="entry name" value="Poly(ADP-ribose)pol_reg_dom"/>
</dbReference>
<keyword evidence="12" id="KW-0175">Coiled coil</keyword>
<reference evidence="16" key="1">
    <citation type="journal article" date="2010" name="Science">
        <title>Plasticity of animal genome architecture unmasked by rapid evolution of a pelagic tunicate.</title>
        <authorList>
            <person name="Denoeud F."/>
            <person name="Henriet S."/>
            <person name="Mungpakdee S."/>
            <person name="Aury J.M."/>
            <person name="Da Silva C."/>
            <person name="Brinkmann H."/>
            <person name="Mikhaleva J."/>
            <person name="Olsen L.C."/>
            <person name="Jubin C."/>
            <person name="Canestro C."/>
            <person name="Bouquet J.M."/>
            <person name="Danks G."/>
            <person name="Poulain J."/>
            <person name="Campsteijn C."/>
            <person name="Adamski M."/>
            <person name="Cross I."/>
            <person name="Yadetie F."/>
            <person name="Muffato M."/>
            <person name="Louis A."/>
            <person name="Butcher S."/>
            <person name="Tsagkogeorga G."/>
            <person name="Konrad A."/>
            <person name="Singh S."/>
            <person name="Jensen M.F."/>
            <person name="Cong E.H."/>
            <person name="Eikeseth-Otteraa H."/>
            <person name="Noel B."/>
            <person name="Anthouard V."/>
            <person name="Porcel B.M."/>
            <person name="Kachouri-Lafond R."/>
            <person name="Nishino A."/>
            <person name="Ugolini M."/>
            <person name="Chourrout P."/>
            <person name="Nishida H."/>
            <person name="Aasland R."/>
            <person name="Huzurbazar S."/>
            <person name="Westhof E."/>
            <person name="Delsuc F."/>
            <person name="Lehrach H."/>
            <person name="Reinhardt R."/>
            <person name="Weissenbach J."/>
            <person name="Roy S.W."/>
            <person name="Artiguenave F."/>
            <person name="Postlethwait J.H."/>
            <person name="Manak J.R."/>
            <person name="Thompson E.M."/>
            <person name="Jaillon O."/>
            <person name="Du Pasquier L."/>
            <person name="Boudinot P."/>
            <person name="Liberles D.A."/>
            <person name="Volff J.N."/>
            <person name="Philippe H."/>
            <person name="Lenhard B."/>
            <person name="Roest Crollius H."/>
            <person name="Wincker P."/>
            <person name="Chourrout D."/>
        </authorList>
    </citation>
    <scope>NUCLEOTIDE SEQUENCE [LARGE SCALE GENOMIC DNA]</scope>
</reference>
<evidence type="ECO:0000259" key="15">
    <source>
        <dbReference type="PROSITE" id="PS51977"/>
    </source>
</evidence>
<dbReference type="EMBL" id="FN653051">
    <property type="protein sequence ID" value="CBY10126.1"/>
    <property type="molecule type" value="Genomic_DNA"/>
</dbReference>
<dbReference type="GO" id="GO:0070212">
    <property type="term" value="P:protein poly-ADP-ribosylation"/>
    <property type="evidence" value="ECO:0007669"/>
    <property type="project" value="TreeGrafter"/>
</dbReference>
<dbReference type="InterPro" id="IPR012317">
    <property type="entry name" value="Poly(ADP-ribose)pol_cat_dom"/>
</dbReference>
<dbReference type="PANTHER" id="PTHR10459">
    <property type="entry name" value="DNA LIGASE"/>
    <property type="match status" value="1"/>
</dbReference>
<evidence type="ECO:0000256" key="9">
    <source>
        <dbReference type="ARBA" id="ARBA00024347"/>
    </source>
</evidence>
<keyword evidence="4" id="KW-0548">Nucleotidyltransferase</keyword>
<dbReference type="GO" id="GO:0006302">
    <property type="term" value="P:double-strand break repair"/>
    <property type="evidence" value="ECO:0007669"/>
    <property type="project" value="TreeGrafter"/>
</dbReference>
<dbReference type="InterPro" id="IPR036930">
    <property type="entry name" value="WGR_dom_sf"/>
</dbReference>
<feature type="domain" description="WGR" evidence="15">
    <location>
        <begin position="330"/>
        <end position="433"/>
    </location>
</feature>
<dbReference type="Pfam" id="PF00644">
    <property type="entry name" value="PARP"/>
    <property type="match status" value="2"/>
</dbReference>
<dbReference type="Gene3D" id="3.90.228.10">
    <property type="match status" value="2"/>
</dbReference>
<feature type="domain" description="PARP alpha-helical" evidence="14">
    <location>
        <begin position="451"/>
        <end position="569"/>
    </location>
</feature>
<organism evidence="16">
    <name type="scientific">Oikopleura dioica</name>
    <name type="common">Tunicate</name>
    <dbReference type="NCBI Taxonomy" id="34765"/>
    <lineage>
        <taxon>Eukaryota</taxon>
        <taxon>Metazoa</taxon>
        <taxon>Chordata</taxon>
        <taxon>Tunicata</taxon>
        <taxon>Appendicularia</taxon>
        <taxon>Copelata</taxon>
        <taxon>Oikopleuridae</taxon>
        <taxon>Oikopleura</taxon>
    </lineage>
</organism>
<accession>E4XHH8</accession>
<dbReference type="Proteomes" id="UP000001307">
    <property type="component" value="Unassembled WGS sequence"/>
</dbReference>
<evidence type="ECO:0000256" key="4">
    <source>
        <dbReference type="ARBA" id="ARBA00022695"/>
    </source>
</evidence>
<evidence type="ECO:0000259" key="13">
    <source>
        <dbReference type="PROSITE" id="PS51059"/>
    </source>
</evidence>
<keyword evidence="5" id="KW-0227">DNA damage</keyword>
<dbReference type="Pfam" id="PF02877">
    <property type="entry name" value="PARP_reg"/>
    <property type="match status" value="1"/>
</dbReference>
<keyword evidence="17" id="KW-1185">Reference proteome</keyword>
<dbReference type="GO" id="GO:1990404">
    <property type="term" value="F:NAD+-protein mono-ADP-ribosyltransferase activity"/>
    <property type="evidence" value="ECO:0007669"/>
    <property type="project" value="TreeGrafter"/>
</dbReference>
<name>E4XHH8_OIKDI</name>
<keyword evidence="8" id="KW-0539">Nucleus</keyword>
<feature type="coiled-coil region" evidence="12">
    <location>
        <begin position="111"/>
        <end position="222"/>
    </location>
</feature>
<dbReference type="GO" id="GO:0016779">
    <property type="term" value="F:nucleotidyltransferase activity"/>
    <property type="evidence" value="ECO:0007669"/>
    <property type="project" value="UniProtKB-KW"/>
</dbReference>
<dbReference type="PROSITE" id="PS51059">
    <property type="entry name" value="PARP_CATALYTIC"/>
    <property type="match status" value="1"/>
</dbReference>
<dbReference type="SUPFAM" id="SSF47587">
    <property type="entry name" value="Domain of poly(ADP-ribose) polymerase"/>
    <property type="match status" value="1"/>
</dbReference>
<dbReference type="SUPFAM" id="SSF56399">
    <property type="entry name" value="ADP-ribosylation"/>
    <property type="match status" value="2"/>
</dbReference>
<evidence type="ECO:0000256" key="6">
    <source>
        <dbReference type="ARBA" id="ARBA00023027"/>
    </source>
</evidence>
<keyword evidence="7" id="KW-0234">DNA repair</keyword>
<evidence type="ECO:0000256" key="12">
    <source>
        <dbReference type="SAM" id="Coils"/>
    </source>
</evidence>
<dbReference type="GO" id="GO:0005730">
    <property type="term" value="C:nucleolus"/>
    <property type="evidence" value="ECO:0007669"/>
    <property type="project" value="TreeGrafter"/>
</dbReference>
<evidence type="ECO:0000256" key="8">
    <source>
        <dbReference type="ARBA" id="ARBA00023242"/>
    </source>
</evidence>
<sequence length="905" mass="102501">MCSISNSTEVLRLKLALAKEQEKTRNLALELNEVKKDLSNEIFLLQETLEMQRSVISELEKRSSLNSSASEIIMETSQVESHFEESLSEDIWEFCESTRVEEVENEGFKMVFALSQEVDELKDELISNEDKLNEFRDEISSLTDSLRSEKMAKISLDRNNIRLISDNEEIKEENRQLKRVKSNLETKLQRINIELVSQKIKNETLQAKLEECTESLKETKDYFKCWLDCEHRCPKYHLPGDVHGPLFCTQACTKSCPECGQQSCDRVCGDCEQCAPCEAFVEKEFDCGCSAQLPCNFAVDLKECEDCEDQRMQSANIPVDTGAPGNIQNDWRVYIGKEGRKGNIAYSLTLTKNDIGAAANICTFMQLLKHNNREKYMIWERTANIDNLQASMKPGEEFSSFEEAKEKFQRRYKIKTGNLWADYPSFNYHPGKFIIVNRDLQIEEEIDGDATEELEPEVNELIKMICDKKMLEQAAKDIEMDTKKIPLGILTEEQIVAGEHVLREIKYIIERNNSHNDLNILCNEYYSQIPRAFGKGNYAHLIDSLAKLQKEFDFIEALKQINIAATLTKKGPQNITRETRAYKNINAKLENVPSNHSDFQFVQQLIKDTHGRVKNSFSSERENYARNLGNDFLGWHGCPQSAVASILKTGLRIAPNGVANGKAYGQGLYFADCSSKSANYTKASSRDNLKVLFLCKVALGSEKVLYRNDEQLPSTLGLLSSLIMIYVILGNHNSVKALGKLIPSTTMNHAGCNVPCGKLIANPDQNLYKNDGGFILQYNEYIVYDTSQVEIIYAAKIKNLQRLYRVERDGEKDKYDNSKGNDVLLYHGSRTCNIAGILKNGLLIKPSVAKHKGSAFGNGIYFSDAVAKSAGYCENMMFICRVALGNQKEVRVVDGNLHNNIGLLF</sequence>
<protein>
    <recommendedName>
        <fullName evidence="11">Poly [ADP-ribose] polymerase</fullName>
        <shortName evidence="11">PARP</shortName>
        <ecNumber evidence="11">2.4.2.-</ecNumber>
    </recommendedName>
</protein>
<dbReference type="OrthoDB" id="429950at2759"/>
<evidence type="ECO:0000259" key="14">
    <source>
        <dbReference type="PROSITE" id="PS51060"/>
    </source>
</evidence>
<evidence type="ECO:0000256" key="7">
    <source>
        <dbReference type="ARBA" id="ARBA00023204"/>
    </source>
</evidence>
<evidence type="ECO:0000256" key="3">
    <source>
        <dbReference type="ARBA" id="ARBA00022679"/>
    </source>
</evidence>
<evidence type="ECO:0000256" key="2">
    <source>
        <dbReference type="ARBA" id="ARBA00022676"/>
    </source>
</evidence>
<proteinExistence type="inferred from homology"/>
<feature type="domain" description="PARP catalytic" evidence="13">
    <location>
        <begin position="576"/>
        <end position="806"/>
    </location>
</feature>
<comment type="catalytic activity">
    <reaction evidence="10">
        <text>NAD(+) + (ADP-D-ribosyl)n-acceptor = nicotinamide + (ADP-D-ribosyl)n+1-acceptor + H(+).</text>
        <dbReference type="EC" id="2.4.2.30"/>
    </reaction>
</comment>
<keyword evidence="2 11" id="KW-0328">Glycosyltransferase</keyword>
<comment type="similarity">
    <text evidence="9">Belongs to the ARTD/PARP family.</text>
</comment>
<dbReference type="InterPro" id="IPR008893">
    <property type="entry name" value="WGR_domain"/>
</dbReference>
<dbReference type="SUPFAM" id="SSF142921">
    <property type="entry name" value="WGR domain-like"/>
    <property type="match status" value="1"/>
</dbReference>
<dbReference type="PROSITE" id="PS51977">
    <property type="entry name" value="WGR"/>
    <property type="match status" value="1"/>
</dbReference>
<dbReference type="AlphaFoldDB" id="E4XHH8"/>
<dbReference type="InterPro" id="IPR036616">
    <property type="entry name" value="Poly(ADP-ribose)pol_reg_dom_sf"/>
</dbReference>
<evidence type="ECO:0000256" key="5">
    <source>
        <dbReference type="ARBA" id="ARBA00022763"/>
    </source>
</evidence>
<evidence type="ECO:0000313" key="17">
    <source>
        <dbReference type="Proteomes" id="UP000001307"/>
    </source>
</evidence>